<organism evidence="2 3">
    <name type="scientific">Lentinula aff. detonsa</name>
    <dbReference type="NCBI Taxonomy" id="2804958"/>
    <lineage>
        <taxon>Eukaryota</taxon>
        <taxon>Fungi</taxon>
        <taxon>Dikarya</taxon>
        <taxon>Basidiomycota</taxon>
        <taxon>Agaricomycotina</taxon>
        <taxon>Agaricomycetes</taxon>
        <taxon>Agaricomycetidae</taxon>
        <taxon>Agaricales</taxon>
        <taxon>Marasmiineae</taxon>
        <taxon>Omphalotaceae</taxon>
        <taxon>Lentinula</taxon>
    </lineage>
</organism>
<keyword evidence="3" id="KW-1185">Reference proteome</keyword>
<feature type="signal peptide" evidence="1">
    <location>
        <begin position="1"/>
        <end position="21"/>
    </location>
</feature>
<sequence>MIQFRACIFFVLLVGVTIVSAVPTFDGQYSIGALIPGLSSLQALREGHSRKSAPRHLNVRPPNVVGNLTITTGAAGVPLFYIHRSRLWRYINETSIHAVNIVNGTEEAPGTNQIPLQMMLEEKPGGIDGGVWKWKGTMLIYQLGKFNNSGVYYDCMLPKGGHGLLTFLEGVPTPRGCSLLTLHGFEHDV</sequence>
<dbReference type="EMBL" id="MU793275">
    <property type="protein sequence ID" value="KAJ3788409.1"/>
    <property type="molecule type" value="Genomic_DNA"/>
</dbReference>
<keyword evidence="1" id="KW-0732">Signal</keyword>
<dbReference type="AlphaFoldDB" id="A0AA38KBW8"/>
<proteinExistence type="predicted"/>
<gene>
    <name evidence="2" type="ORF">GGU10DRAFT_346132</name>
</gene>
<feature type="chain" id="PRO_5041230754" evidence="1">
    <location>
        <begin position="22"/>
        <end position="189"/>
    </location>
</feature>
<protein>
    <submittedName>
        <fullName evidence="2">Uncharacterized protein</fullName>
    </submittedName>
</protein>
<reference evidence="2" key="1">
    <citation type="submission" date="2022-08" db="EMBL/GenBank/DDBJ databases">
        <authorList>
            <consortium name="DOE Joint Genome Institute"/>
            <person name="Min B."/>
            <person name="Riley R."/>
            <person name="Sierra-Patev S."/>
            <person name="Naranjo-Ortiz M."/>
            <person name="Looney B."/>
            <person name="Konkel Z."/>
            <person name="Slot J.C."/>
            <person name="Sakamoto Y."/>
            <person name="Steenwyk J.L."/>
            <person name="Rokas A."/>
            <person name="Carro J."/>
            <person name="Camarero S."/>
            <person name="Ferreira P."/>
            <person name="Molpeceres G."/>
            <person name="Ruiz-Duenas F.J."/>
            <person name="Serrano A."/>
            <person name="Henrissat B."/>
            <person name="Drula E."/>
            <person name="Hughes K.W."/>
            <person name="Mata J.L."/>
            <person name="Ishikawa N.K."/>
            <person name="Vargas-Isla R."/>
            <person name="Ushijima S."/>
            <person name="Smith C.A."/>
            <person name="Ahrendt S."/>
            <person name="Andreopoulos W."/>
            <person name="He G."/>
            <person name="Labutti K."/>
            <person name="Lipzen A."/>
            <person name="Ng V."/>
            <person name="Sandor L."/>
            <person name="Barry K."/>
            <person name="Martinez A.T."/>
            <person name="Xiao Y."/>
            <person name="Gibbons J.G."/>
            <person name="Terashima K."/>
            <person name="Hibbett D.S."/>
            <person name="Grigoriev I.V."/>
        </authorList>
    </citation>
    <scope>NUCLEOTIDE SEQUENCE</scope>
    <source>
        <strain evidence="2">TFB10291</strain>
    </source>
</reference>
<accession>A0AA38KBW8</accession>
<dbReference type="Proteomes" id="UP001163798">
    <property type="component" value="Unassembled WGS sequence"/>
</dbReference>
<evidence type="ECO:0000313" key="3">
    <source>
        <dbReference type="Proteomes" id="UP001163798"/>
    </source>
</evidence>
<evidence type="ECO:0000256" key="1">
    <source>
        <dbReference type="SAM" id="SignalP"/>
    </source>
</evidence>
<comment type="caution">
    <text evidence="2">The sequence shown here is derived from an EMBL/GenBank/DDBJ whole genome shotgun (WGS) entry which is preliminary data.</text>
</comment>
<evidence type="ECO:0000313" key="2">
    <source>
        <dbReference type="EMBL" id="KAJ3788409.1"/>
    </source>
</evidence>
<name>A0AA38KBW8_9AGAR</name>